<proteinExistence type="predicted"/>
<dbReference type="GO" id="GO:1990644">
    <property type="term" value="F:microtubule site clamp"/>
    <property type="evidence" value="ECO:0007669"/>
    <property type="project" value="TreeGrafter"/>
</dbReference>
<gene>
    <name evidence="4" type="ORF">ACN42_g6548</name>
</gene>
<dbReference type="AlphaFoldDB" id="A0A101MHB5"/>
<name>A0A101MHB5_PENFR</name>
<evidence type="ECO:0000313" key="4">
    <source>
        <dbReference type="EMBL" id="KUM60579.1"/>
    </source>
</evidence>
<dbReference type="InterPro" id="IPR020981">
    <property type="entry name" value="Csm1/Pcs1_C"/>
</dbReference>
<dbReference type="InterPro" id="IPR038608">
    <property type="entry name" value="Csm1/Pcs1_C_sf"/>
</dbReference>
<evidence type="ECO:0000256" key="1">
    <source>
        <dbReference type="SAM" id="Coils"/>
    </source>
</evidence>
<dbReference type="GO" id="GO:0034506">
    <property type="term" value="C:chromosome, centromeric core domain"/>
    <property type="evidence" value="ECO:0007669"/>
    <property type="project" value="TreeGrafter"/>
</dbReference>
<dbReference type="InterPro" id="IPR040349">
    <property type="entry name" value="Csm1/Pcs1"/>
</dbReference>
<feature type="compositionally biased region" description="Polar residues" evidence="2">
    <location>
        <begin position="166"/>
        <end position="177"/>
    </location>
</feature>
<reference evidence="4 5" key="1">
    <citation type="submission" date="2015-10" db="EMBL/GenBank/DDBJ databases">
        <title>Genome sequencing of Penicillium freii.</title>
        <authorList>
            <person name="Nguyen H.D."/>
            <person name="Visagie C.M."/>
            <person name="Seifert K.A."/>
        </authorList>
    </citation>
    <scope>NUCLEOTIDE SEQUENCE [LARGE SCALE GENOMIC DNA]</scope>
    <source>
        <strain evidence="4 5">DAOM 242723</strain>
    </source>
</reference>
<dbReference type="FunFam" id="3.90.1150.80:FF:000001">
    <property type="entry name" value="Chromosome segregation protein (Pcs1)"/>
    <property type="match status" value="1"/>
</dbReference>
<dbReference type="CDD" id="cd23787">
    <property type="entry name" value="RWD_CSM1"/>
    <property type="match status" value="1"/>
</dbReference>
<dbReference type="Pfam" id="PF12539">
    <property type="entry name" value="Csm1"/>
    <property type="match status" value="1"/>
</dbReference>
<organism evidence="4 5">
    <name type="scientific">Penicillium freii</name>
    <dbReference type="NCBI Taxonomy" id="48697"/>
    <lineage>
        <taxon>Eukaryota</taxon>
        <taxon>Fungi</taxon>
        <taxon>Dikarya</taxon>
        <taxon>Ascomycota</taxon>
        <taxon>Pezizomycotina</taxon>
        <taxon>Eurotiomycetes</taxon>
        <taxon>Eurotiomycetidae</taxon>
        <taxon>Eurotiales</taxon>
        <taxon>Aspergillaceae</taxon>
        <taxon>Penicillium</taxon>
    </lineage>
</organism>
<dbReference type="STRING" id="48697.A0A101MHB5"/>
<dbReference type="GO" id="GO:0005730">
    <property type="term" value="C:nucleolus"/>
    <property type="evidence" value="ECO:0007669"/>
    <property type="project" value="TreeGrafter"/>
</dbReference>
<accession>A0A101MHB5</accession>
<feature type="domain" description="Monopolin complex subunit Csm1/Pcs1 C-terminal" evidence="3">
    <location>
        <begin position="429"/>
        <end position="514"/>
    </location>
</feature>
<evidence type="ECO:0000256" key="2">
    <source>
        <dbReference type="SAM" id="MobiDB-lite"/>
    </source>
</evidence>
<dbReference type="GO" id="GO:0045144">
    <property type="term" value="P:meiotic sister chromatid segregation"/>
    <property type="evidence" value="ECO:0007669"/>
    <property type="project" value="TreeGrafter"/>
</dbReference>
<dbReference type="PANTHER" id="PTHR28006">
    <property type="entry name" value="MONOPOLIN COMPLEX SUBUNIT CSM1"/>
    <property type="match status" value="1"/>
</dbReference>
<protein>
    <recommendedName>
        <fullName evidence="3">Monopolin complex subunit Csm1/Pcs1 C-terminal domain-containing protein</fullName>
    </recommendedName>
</protein>
<dbReference type="GO" id="GO:0033551">
    <property type="term" value="C:monopolin complex"/>
    <property type="evidence" value="ECO:0007669"/>
    <property type="project" value="InterPro"/>
</dbReference>
<feature type="compositionally biased region" description="Low complexity" evidence="2">
    <location>
        <begin position="137"/>
        <end position="146"/>
    </location>
</feature>
<keyword evidence="1" id="KW-0175">Coiled coil</keyword>
<feature type="coiled-coil region" evidence="1">
    <location>
        <begin position="349"/>
        <end position="397"/>
    </location>
</feature>
<feature type="compositionally biased region" description="Low complexity" evidence="2">
    <location>
        <begin position="68"/>
        <end position="78"/>
    </location>
</feature>
<dbReference type="Proteomes" id="UP000055045">
    <property type="component" value="Unassembled WGS sequence"/>
</dbReference>
<evidence type="ECO:0000259" key="3">
    <source>
        <dbReference type="Pfam" id="PF12539"/>
    </source>
</evidence>
<evidence type="ECO:0000313" key="5">
    <source>
        <dbReference type="Proteomes" id="UP000055045"/>
    </source>
</evidence>
<dbReference type="Gene3D" id="3.90.1150.80">
    <property type="match status" value="1"/>
</dbReference>
<comment type="caution">
    <text evidence="4">The sequence shown here is derived from an EMBL/GenBank/DDBJ whole genome shotgun (WGS) entry which is preliminary data.</text>
</comment>
<sequence>MPKRKAPPKLSGLLGSDDEDIMQVEGTETQETHEPPTKKRRGRPRTSNENVTETKPTKPATRTRKKQAAVAAAEPEPTANKKPPRRGRPRGNSRAAQDAETSAQATETEDMVSEQEDADNQENEDPLVSRNTKKQPSKAAKAAPARSRGRPRAVSTQLYTDGEFQFTPSGSSGSRHVSFQDPHTKQAEMSPLARAASLGGREPEVEDSQQNEQPAAELVDETIIHGEPVHNRKSMSPVKNARSRLSILGNSQDPSPRKRKLGGTDSEQGGDPELRRRLGELTKKHDALESKYRNLREIGIVEANTNMEKLRKQSETVTKASNELVASLKAEIDTQRKLGLQSRGLQKQLKDRDDELARLKSSADEAQEQLASAQSEVKALQTKLAAARNTAASLEGASKVPGSANKGGAANRANAAATAEAAQASQLAQLKEDLYSDLTGLIVRDIKNRESDYLYDCIQTGINGTLHFHLVVPKASADYDKTEFQYLPHLDPNRDRDLVNLLPDFLTVDITFVRGQAAKFYTRVIDALTKRRSLPAQ</sequence>
<dbReference type="GO" id="GO:0072686">
    <property type="term" value="C:mitotic spindle"/>
    <property type="evidence" value="ECO:0007669"/>
    <property type="project" value="TreeGrafter"/>
</dbReference>
<feature type="compositionally biased region" description="Acidic residues" evidence="2">
    <location>
        <begin position="107"/>
        <end position="125"/>
    </location>
</feature>
<feature type="compositionally biased region" description="Basic and acidic residues" evidence="2">
    <location>
        <begin position="272"/>
        <end position="283"/>
    </location>
</feature>
<feature type="region of interest" description="Disordered" evidence="2">
    <location>
        <begin position="1"/>
        <end position="283"/>
    </location>
</feature>
<dbReference type="GO" id="GO:0051315">
    <property type="term" value="P:attachment of mitotic spindle microtubules to kinetochore"/>
    <property type="evidence" value="ECO:0007669"/>
    <property type="project" value="TreeGrafter"/>
</dbReference>
<dbReference type="EMBL" id="LLXE01000169">
    <property type="protein sequence ID" value="KUM60579.1"/>
    <property type="molecule type" value="Genomic_DNA"/>
</dbReference>
<dbReference type="PANTHER" id="PTHR28006:SF1">
    <property type="entry name" value="MONOPOLIN COMPLEX SUBUNIT CSM1"/>
    <property type="match status" value="1"/>
</dbReference>
<keyword evidence="5" id="KW-1185">Reference proteome</keyword>
<feature type="compositionally biased region" description="Basic residues" evidence="2">
    <location>
        <begin position="82"/>
        <end position="91"/>
    </location>
</feature>